<evidence type="ECO:0000313" key="1">
    <source>
        <dbReference type="EMBL" id="SUZ77893.1"/>
    </source>
</evidence>
<accession>A0A381QJU9</accession>
<reference evidence="1" key="1">
    <citation type="submission" date="2018-05" db="EMBL/GenBank/DDBJ databases">
        <authorList>
            <person name="Lanie J.A."/>
            <person name="Ng W.-L."/>
            <person name="Kazmierczak K.M."/>
            <person name="Andrzejewski T.M."/>
            <person name="Davidsen T.M."/>
            <person name="Wayne K.J."/>
            <person name="Tettelin H."/>
            <person name="Glass J.I."/>
            <person name="Rusch D."/>
            <person name="Podicherti R."/>
            <person name="Tsui H.-C.T."/>
            <person name="Winkler M.E."/>
        </authorList>
    </citation>
    <scope>NUCLEOTIDE SEQUENCE</scope>
</reference>
<sequence length="199" mass="22185">MPSIGIACCTFQCGLAVAGNPYGRARSLDGFGSKISVFHVVVLSFEGNGIRPPQCLEEFKCFVGAGPAVMKVLVQNFEFFFEPADTKTKHKTPLRQLIDFSDLFGNFERVVHRQYHNTGAEFQSTGFRCQVTDHRKGFPVALLPVFGEHHTWPHRISGTGLWRQYDVGTAPQGIDLKRLSSFCDPCKVLRCCIITADNQ</sequence>
<organism evidence="1">
    <name type="scientific">marine metagenome</name>
    <dbReference type="NCBI Taxonomy" id="408172"/>
    <lineage>
        <taxon>unclassified sequences</taxon>
        <taxon>metagenomes</taxon>
        <taxon>ecological metagenomes</taxon>
    </lineage>
</organism>
<name>A0A381QJU9_9ZZZZ</name>
<dbReference type="AlphaFoldDB" id="A0A381QJU9"/>
<dbReference type="EMBL" id="UINC01001333">
    <property type="protein sequence ID" value="SUZ77893.1"/>
    <property type="molecule type" value="Genomic_DNA"/>
</dbReference>
<gene>
    <name evidence="1" type="ORF">METZ01_LOCUS30747</name>
</gene>
<proteinExistence type="predicted"/>
<protein>
    <submittedName>
        <fullName evidence="1">Uncharacterized protein</fullName>
    </submittedName>
</protein>